<sequence>MQKLNMSYDTLYAELTQKEVYLNEANTTLSLLKDIQSSLEDICIKEQYNAEVIKNDLNNIVDVMKKEEVNNFMLGTEEEKNSSEAKEAFLHRSEELEAMKSGSKQMSPKTSKSDKKTIFSVMKKMDMSKAEQDDIIKKNLTQMSAWANLQKYKLIFDSSKYETLSNAIFTNKIFGSTNTYLLCFDDYGSVFGVFLKNAIDKIEDFVVDEELFLFTFKKGPFSYCKKWVPNRGEACGIKLNKSGTSLFQVGCERDNLVIAKPFLPESYCFEVDQHFENLAPLELNGTCFPKRFVATRICVLQFK</sequence>
<dbReference type="VEuPathDB" id="AmoebaDB:EIN_123270"/>
<evidence type="ECO:0000313" key="3">
    <source>
        <dbReference type="Proteomes" id="UP000014680"/>
    </source>
</evidence>
<dbReference type="EMBL" id="KB206380">
    <property type="protein sequence ID" value="ELP92346.1"/>
    <property type="molecule type" value="Genomic_DNA"/>
</dbReference>
<keyword evidence="3" id="KW-1185">Reference proteome</keyword>
<accession>A0A0A1UEL1</accession>
<feature type="domain" description="TLDc" evidence="1">
    <location>
        <begin position="144"/>
        <end position="223"/>
    </location>
</feature>
<dbReference type="KEGG" id="eiv:EIN_123270"/>
<dbReference type="InterPro" id="IPR006571">
    <property type="entry name" value="TLDc_dom"/>
</dbReference>
<organism evidence="2 3">
    <name type="scientific">Entamoeba invadens IP1</name>
    <dbReference type="NCBI Taxonomy" id="370355"/>
    <lineage>
        <taxon>Eukaryota</taxon>
        <taxon>Amoebozoa</taxon>
        <taxon>Evosea</taxon>
        <taxon>Archamoebae</taxon>
        <taxon>Mastigamoebida</taxon>
        <taxon>Entamoebidae</taxon>
        <taxon>Entamoeba</taxon>
    </lineage>
</organism>
<dbReference type="AlphaFoldDB" id="A0A0A1UEL1"/>
<evidence type="ECO:0000313" key="2">
    <source>
        <dbReference type="EMBL" id="ELP92346.1"/>
    </source>
</evidence>
<dbReference type="Pfam" id="PF07534">
    <property type="entry name" value="TLD"/>
    <property type="match status" value="1"/>
</dbReference>
<protein>
    <recommendedName>
        <fullName evidence="1">TLDc domain-containing protein</fullName>
    </recommendedName>
</protein>
<dbReference type="RefSeq" id="XP_004259117.1">
    <property type="nucleotide sequence ID" value="XM_004259069.1"/>
</dbReference>
<dbReference type="GeneID" id="14891309"/>
<name>A0A0A1UEL1_ENTIV</name>
<gene>
    <name evidence="2" type="ORF">EIN_123270</name>
</gene>
<proteinExistence type="predicted"/>
<reference evidence="2 3" key="1">
    <citation type="submission" date="2012-10" db="EMBL/GenBank/DDBJ databases">
        <authorList>
            <person name="Zafar N."/>
            <person name="Inman J."/>
            <person name="Hall N."/>
            <person name="Lorenzi H."/>
            <person name="Caler E."/>
        </authorList>
    </citation>
    <scope>NUCLEOTIDE SEQUENCE [LARGE SCALE GENOMIC DNA]</scope>
    <source>
        <strain evidence="2 3">IP1</strain>
    </source>
</reference>
<dbReference type="Proteomes" id="UP000014680">
    <property type="component" value="Unassembled WGS sequence"/>
</dbReference>
<evidence type="ECO:0000259" key="1">
    <source>
        <dbReference type="Pfam" id="PF07534"/>
    </source>
</evidence>